<comment type="caution">
    <text evidence="1">The sequence shown here is derived from an EMBL/GenBank/DDBJ whole genome shotgun (WGS) entry which is preliminary data.</text>
</comment>
<reference evidence="1" key="1">
    <citation type="submission" date="2023-07" db="EMBL/GenBank/DDBJ databases">
        <title>Sorghum-associated microbial communities from plants grown in Nebraska, USA.</title>
        <authorList>
            <person name="Schachtman D."/>
        </authorList>
    </citation>
    <scope>NUCLEOTIDE SEQUENCE</scope>
    <source>
        <strain evidence="1">2697</strain>
    </source>
</reference>
<evidence type="ECO:0000313" key="1">
    <source>
        <dbReference type="EMBL" id="MDR6781625.1"/>
    </source>
</evidence>
<sequence length="106" mass="12176">MKELILLVEVVFLKKAEESFSFPITAPVRLSFWITDDRASTFSELQIENDAINIGKVEIVKILLLERDFLLNRIKTGTEFRLGTFPEEIAIGKVIKIQSSYDRCII</sequence>
<gene>
    <name evidence="1" type="ORF">J2X78_000177</name>
</gene>
<name>A0ACC6KR10_9SPHI</name>
<protein>
    <submittedName>
        <fullName evidence="1">Uncharacterized protein</fullName>
    </submittedName>
</protein>
<proteinExistence type="predicted"/>
<evidence type="ECO:0000313" key="2">
    <source>
        <dbReference type="Proteomes" id="UP001246858"/>
    </source>
</evidence>
<keyword evidence="2" id="KW-1185">Reference proteome</keyword>
<dbReference type="EMBL" id="JAVDTF010000001">
    <property type="protein sequence ID" value="MDR6781625.1"/>
    <property type="molecule type" value="Genomic_DNA"/>
</dbReference>
<dbReference type="Proteomes" id="UP001246858">
    <property type="component" value="Unassembled WGS sequence"/>
</dbReference>
<organism evidence="1 2">
    <name type="scientific">Pedobacter africanus</name>
    <dbReference type="NCBI Taxonomy" id="151894"/>
    <lineage>
        <taxon>Bacteria</taxon>
        <taxon>Pseudomonadati</taxon>
        <taxon>Bacteroidota</taxon>
        <taxon>Sphingobacteriia</taxon>
        <taxon>Sphingobacteriales</taxon>
        <taxon>Sphingobacteriaceae</taxon>
        <taxon>Pedobacter</taxon>
    </lineage>
</organism>
<accession>A0ACC6KR10</accession>